<evidence type="ECO:0000256" key="1">
    <source>
        <dbReference type="SAM" id="MobiDB-lite"/>
    </source>
</evidence>
<dbReference type="Proteomes" id="UP001227230">
    <property type="component" value="Chromosome 19"/>
</dbReference>
<gene>
    <name evidence="2" type="ORF">VitviT2T_029644</name>
</gene>
<feature type="compositionally biased region" description="Polar residues" evidence="1">
    <location>
        <begin position="1"/>
        <end position="10"/>
    </location>
</feature>
<sequence>MYIAGGSTSMHEGASGKVRKGGGHELKNNIANPVVQVLVQRHCTRLPGLPPAPPSIHPPYPIIGMSKPAATPYTGGKPPPYYPPFLCRKTIPHFV</sequence>
<keyword evidence="3" id="KW-1185">Reference proteome</keyword>
<accession>A0ABY9DXQ3</accession>
<dbReference type="EMBL" id="CP126666">
    <property type="protein sequence ID" value="WKA12232.1"/>
    <property type="molecule type" value="Genomic_DNA"/>
</dbReference>
<organism evidence="2 3">
    <name type="scientific">Vitis vinifera</name>
    <name type="common">Grape</name>
    <dbReference type="NCBI Taxonomy" id="29760"/>
    <lineage>
        <taxon>Eukaryota</taxon>
        <taxon>Viridiplantae</taxon>
        <taxon>Streptophyta</taxon>
        <taxon>Embryophyta</taxon>
        <taxon>Tracheophyta</taxon>
        <taxon>Spermatophyta</taxon>
        <taxon>Magnoliopsida</taxon>
        <taxon>eudicotyledons</taxon>
        <taxon>Gunneridae</taxon>
        <taxon>Pentapetalae</taxon>
        <taxon>rosids</taxon>
        <taxon>Vitales</taxon>
        <taxon>Vitaceae</taxon>
        <taxon>Viteae</taxon>
        <taxon>Vitis</taxon>
    </lineage>
</organism>
<evidence type="ECO:0000313" key="2">
    <source>
        <dbReference type="EMBL" id="WKA12232.1"/>
    </source>
</evidence>
<feature type="region of interest" description="Disordered" evidence="1">
    <location>
        <begin position="1"/>
        <end position="25"/>
    </location>
</feature>
<protein>
    <submittedName>
        <fullName evidence="2">Uncharacterized protein</fullName>
    </submittedName>
</protein>
<reference evidence="2 3" key="1">
    <citation type="journal article" date="2023" name="Hortic Res">
        <title>The complete reference genome for grapevine (Vitis vinifera L.) genetics and breeding.</title>
        <authorList>
            <person name="Shi X."/>
            <person name="Cao S."/>
            <person name="Wang X."/>
            <person name="Huang S."/>
            <person name="Wang Y."/>
            <person name="Liu Z."/>
            <person name="Liu W."/>
            <person name="Leng X."/>
            <person name="Peng Y."/>
            <person name="Wang N."/>
            <person name="Wang Y."/>
            <person name="Ma Z."/>
            <person name="Xu X."/>
            <person name="Zhang F."/>
            <person name="Xue H."/>
            <person name="Zhong H."/>
            <person name="Wang Y."/>
            <person name="Zhang K."/>
            <person name="Velt A."/>
            <person name="Avia K."/>
            <person name="Holtgrawe D."/>
            <person name="Grimplet J."/>
            <person name="Matus J.T."/>
            <person name="Ware D."/>
            <person name="Wu X."/>
            <person name="Wang H."/>
            <person name="Liu C."/>
            <person name="Fang Y."/>
            <person name="Rustenholz C."/>
            <person name="Cheng Z."/>
            <person name="Xiao H."/>
            <person name="Zhou Y."/>
        </authorList>
    </citation>
    <scope>NUCLEOTIDE SEQUENCE [LARGE SCALE GENOMIC DNA]</scope>
    <source>
        <strain evidence="3">cv. Pinot noir / PN40024</strain>
        <tissue evidence="2">Leaf</tissue>
    </source>
</reference>
<evidence type="ECO:0000313" key="3">
    <source>
        <dbReference type="Proteomes" id="UP001227230"/>
    </source>
</evidence>
<name>A0ABY9DXQ3_VITVI</name>
<proteinExistence type="predicted"/>